<reference evidence="2" key="1">
    <citation type="journal article" date="2012" name="Proc. Natl. Acad. Sci. U.S.A.">
        <title>Genome sequence of the button mushroom Agaricus bisporus reveals mechanisms governing adaptation to a humic-rich ecological niche.</title>
        <authorList>
            <person name="Morin E."/>
            <person name="Kohler A."/>
            <person name="Baker A.R."/>
            <person name="Foulongne-Oriol M."/>
            <person name="Lombard V."/>
            <person name="Nagy L.G."/>
            <person name="Ohm R.A."/>
            <person name="Patyshakuliyeva A."/>
            <person name="Brun A."/>
            <person name="Aerts A.L."/>
            <person name="Bailey A.M."/>
            <person name="Billette C."/>
            <person name="Coutinho P.M."/>
            <person name="Deakin G."/>
            <person name="Doddapaneni H."/>
            <person name="Floudas D."/>
            <person name="Grimwood J."/>
            <person name="Hilden K."/>
            <person name="Kuees U."/>
            <person name="LaButti K.M."/>
            <person name="Lapidus A."/>
            <person name="Lindquist E.A."/>
            <person name="Lucas S.M."/>
            <person name="Murat C."/>
            <person name="Riley R.W."/>
            <person name="Salamov A.A."/>
            <person name="Schmutz J."/>
            <person name="Subramanian V."/>
            <person name="Woesten H.A.B."/>
            <person name="Xu J."/>
            <person name="Eastwood D.C."/>
            <person name="Foster G.D."/>
            <person name="Sonnenberg A.S."/>
            <person name="Cullen D."/>
            <person name="de Vries R.P."/>
            <person name="Lundell T."/>
            <person name="Hibbett D.S."/>
            <person name="Henrissat B."/>
            <person name="Burton K.S."/>
            <person name="Kerrigan R.W."/>
            <person name="Challen M.P."/>
            <person name="Grigoriev I.V."/>
            <person name="Martin F."/>
        </authorList>
    </citation>
    <scope>NUCLEOTIDE SEQUENCE [LARGE SCALE GENOMIC DNA]</scope>
    <source>
        <strain evidence="2">JB137-S8 / ATCC MYA-4627 / FGSC 10392</strain>
    </source>
</reference>
<proteinExistence type="predicted"/>
<name>K5XDD6_AGABU</name>
<dbReference type="AlphaFoldDB" id="K5XDD6"/>
<dbReference type="InParanoid" id="K5XDD6"/>
<dbReference type="Proteomes" id="UP000008493">
    <property type="component" value="Unassembled WGS sequence"/>
</dbReference>
<keyword evidence="2" id="KW-1185">Reference proteome</keyword>
<evidence type="ECO:0000313" key="2">
    <source>
        <dbReference type="Proteomes" id="UP000008493"/>
    </source>
</evidence>
<dbReference type="OrthoDB" id="3001295at2759"/>
<gene>
    <name evidence="1" type="ORF">AGABI1DRAFT_106089</name>
</gene>
<dbReference type="GeneID" id="18822234"/>
<dbReference type="OMA" id="LIAWHRI"/>
<dbReference type="SUPFAM" id="SSF52047">
    <property type="entry name" value="RNI-like"/>
    <property type="match status" value="1"/>
</dbReference>
<dbReference type="HOGENOM" id="CLU_573585_0_0_1"/>
<sequence length="477" mass="55372">MDDLDTRLKLACKLAGTNYLPASDSGNDPTGFLTELKKLQSQINTIQSQYRRRFNVIRSSTAALPNEILIIIFRLVCSTVEPKNAGPTGCPQIILGSVSSHWRDIVVDMPELWETFSLKISQENLQTTIPLLKVYSARRRQMPSSMQLDLRGLDYNSPEVLESLTFLEGNIFSGDTPKLLHSMDIHCPPPYWLSTIVSQCSNLHELSLSWTPQNTGTYIWSRRLPTSIPFYSLRILRINRVPIMLCFDLLLSCPNLTEFTCTTPLVHARNDPDGWMMMNRDQEVTFPRLERLTWTPTRKYWDKYFLEFFRFPSLRYFAWPIWPGQDSKNLFDSFVAALPPSLESFEIIASPLIAWHRIESILRQIPRITQLILTDVPSSAHSRFLQMLQYPTFLPSLKACKWIQKVKGEVDHDPQWISHLHGMLQQRKFYGTEEFRYEMVNVEACWRAEDREMISRLKGDGRFKVEIVCNNSILNLR</sequence>
<dbReference type="Gene3D" id="3.80.10.10">
    <property type="entry name" value="Ribonuclease Inhibitor"/>
    <property type="match status" value="1"/>
</dbReference>
<dbReference type="KEGG" id="abp:AGABI1DRAFT106089"/>
<organism evidence="1 2">
    <name type="scientific">Agaricus bisporus var. burnettii (strain JB137-S8 / ATCC MYA-4627 / FGSC 10392)</name>
    <name type="common">White button mushroom</name>
    <dbReference type="NCBI Taxonomy" id="597362"/>
    <lineage>
        <taxon>Eukaryota</taxon>
        <taxon>Fungi</taxon>
        <taxon>Dikarya</taxon>
        <taxon>Basidiomycota</taxon>
        <taxon>Agaricomycotina</taxon>
        <taxon>Agaricomycetes</taxon>
        <taxon>Agaricomycetidae</taxon>
        <taxon>Agaricales</taxon>
        <taxon>Agaricineae</taxon>
        <taxon>Agaricaceae</taxon>
        <taxon>Agaricus</taxon>
    </lineage>
</organism>
<dbReference type="EMBL" id="JH971388">
    <property type="protein sequence ID" value="EKM81358.1"/>
    <property type="molecule type" value="Genomic_DNA"/>
</dbReference>
<dbReference type="RefSeq" id="XP_007328793.1">
    <property type="nucleotide sequence ID" value="XM_007328731.1"/>
</dbReference>
<evidence type="ECO:0000313" key="1">
    <source>
        <dbReference type="EMBL" id="EKM81358.1"/>
    </source>
</evidence>
<protein>
    <submittedName>
        <fullName evidence="1">Uncharacterized protein</fullName>
    </submittedName>
</protein>
<dbReference type="InterPro" id="IPR032675">
    <property type="entry name" value="LRR_dom_sf"/>
</dbReference>
<accession>K5XDD6</accession>